<dbReference type="AlphaFoldDB" id="A0A7C5EMB5"/>
<dbReference type="Pfam" id="PF00899">
    <property type="entry name" value="ThiF"/>
    <property type="match status" value="1"/>
</dbReference>
<dbReference type="NCBIfam" id="NF004281">
    <property type="entry name" value="PRK05690.1"/>
    <property type="match status" value="1"/>
</dbReference>
<keyword evidence="3" id="KW-0547">Nucleotide-binding</keyword>
<evidence type="ECO:0000256" key="9">
    <source>
        <dbReference type="ARBA" id="ARBA00073635"/>
    </source>
</evidence>
<evidence type="ECO:0000313" key="14">
    <source>
        <dbReference type="EMBL" id="HGZ11897.1"/>
    </source>
</evidence>
<comment type="function">
    <text evidence="6">Catalyzes the adenylation by ATP of the carboxyl group of the C-terminal glycine of sulfur carrier protein MoaD.</text>
</comment>
<evidence type="ECO:0000259" key="13">
    <source>
        <dbReference type="Pfam" id="PF00899"/>
    </source>
</evidence>
<evidence type="ECO:0000256" key="5">
    <source>
        <dbReference type="ARBA" id="ARBA00052218"/>
    </source>
</evidence>
<dbReference type="EC" id="2.7.7.80" evidence="8"/>
<gene>
    <name evidence="14" type="ORF">ENW48_06725</name>
</gene>
<dbReference type="PANTHER" id="PTHR10953">
    <property type="entry name" value="UBIQUITIN-ACTIVATING ENZYME E1"/>
    <property type="match status" value="1"/>
</dbReference>
<keyword evidence="2" id="KW-0808">Transferase</keyword>
<dbReference type="FunFam" id="3.40.50.720:FF:000033">
    <property type="entry name" value="Adenylyltransferase and sulfurtransferase MOCS3"/>
    <property type="match status" value="1"/>
</dbReference>
<dbReference type="GO" id="GO:0008641">
    <property type="term" value="F:ubiquitin-like modifier activating enzyme activity"/>
    <property type="evidence" value="ECO:0007669"/>
    <property type="project" value="InterPro"/>
</dbReference>
<comment type="subunit">
    <text evidence="7">Homodimer. Forms a stable heterotetrameric complex of 2 MoeB and 2 MoaD during adenylation of MoaD.</text>
</comment>
<dbReference type="PANTHER" id="PTHR10953:SF102">
    <property type="entry name" value="ADENYLYLTRANSFERASE AND SULFURTRANSFERASE MOCS3"/>
    <property type="match status" value="1"/>
</dbReference>
<evidence type="ECO:0000256" key="12">
    <source>
        <dbReference type="ARBA" id="ARBA00078531"/>
    </source>
</evidence>
<reference evidence="14" key="1">
    <citation type="journal article" date="2020" name="mSystems">
        <title>Genome- and Community-Level Interaction Insights into Carbon Utilization and Element Cycling Functions of Hydrothermarchaeota in Hydrothermal Sediment.</title>
        <authorList>
            <person name="Zhou Z."/>
            <person name="Liu Y."/>
            <person name="Xu W."/>
            <person name="Pan J."/>
            <person name="Luo Z.H."/>
            <person name="Li M."/>
        </authorList>
    </citation>
    <scope>NUCLEOTIDE SEQUENCE [LARGE SCALE GENOMIC DNA]</scope>
    <source>
        <strain evidence="14">SpSt-853</strain>
    </source>
</reference>
<evidence type="ECO:0000256" key="1">
    <source>
        <dbReference type="ARBA" id="ARBA00009919"/>
    </source>
</evidence>
<protein>
    <recommendedName>
        <fullName evidence="9">Molybdopterin-synthase adenylyltransferase</fullName>
        <ecNumber evidence="8">2.7.7.80</ecNumber>
    </recommendedName>
    <alternativeName>
        <fullName evidence="12">MoaD protein adenylase</fullName>
    </alternativeName>
    <alternativeName>
        <fullName evidence="10">Molybdopterin-converting factor subunit 1 adenylase</fullName>
    </alternativeName>
    <alternativeName>
        <fullName evidence="11">Sulfur carrier protein MoaD adenylyltransferase</fullName>
    </alternativeName>
</protein>
<organism evidence="14">
    <name type="scientific">Desulfobacca acetoxidans</name>
    <dbReference type="NCBI Taxonomy" id="60893"/>
    <lineage>
        <taxon>Bacteria</taxon>
        <taxon>Pseudomonadati</taxon>
        <taxon>Thermodesulfobacteriota</taxon>
        <taxon>Desulfobaccia</taxon>
        <taxon>Desulfobaccales</taxon>
        <taxon>Desulfobaccaceae</taxon>
        <taxon>Desulfobacca</taxon>
    </lineage>
</organism>
<dbReference type="GO" id="GO:0005829">
    <property type="term" value="C:cytosol"/>
    <property type="evidence" value="ECO:0007669"/>
    <property type="project" value="TreeGrafter"/>
</dbReference>
<dbReference type="GO" id="GO:0005524">
    <property type="term" value="F:ATP binding"/>
    <property type="evidence" value="ECO:0007669"/>
    <property type="project" value="UniProtKB-KW"/>
</dbReference>
<comment type="catalytic activity">
    <reaction evidence="5">
        <text>[molybdopterin-synthase sulfur-carrier protein]-C-terminal Gly-Gly + ATP + H(+) = [molybdopterin-synthase sulfur-carrier protein]-C-terminal Gly-Gly-AMP + diphosphate</text>
        <dbReference type="Rhea" id="RHEA:43616"/>
        <dbReference type="Rhea" id="RHEA-COMP:12159"/>
        <dbReference type="Rhea" id="RHEA-COMP:12202"/>
        <dbReference type="ChEBI" id="CHEBI:15378"/>
        <dbReference type="ChEBI" id="CHEBI:30616"/>
        <dbReference type="ChEBI" id="CHEBI:33019"/>
        <dbReference type="ChEBI" id="CHEBI:90618"/>
        <dbReference type="ChEBI" id="CHEBI:90778"/>
        <dbReference type="EC" id="2.7.7.80"/>
    </reaction>
</comment>
<dbReference type="GO" id="GO:0061605">
    <property type="term" value="F:molybdopterin-synthase adenylyltransferase activity"/>
    <property type="evidence" value="ECO:0007669"/>
    <property type="project" value="UniProtKB-EC"/>
</dbReference>
<dbReference type="GO" id="GO:0004792">
    <property type="term" value="F:thiosulfate-cyanide sulfurtransferase activity"/>
    <property type="evidence" value="ECO:0007669"/>
    <property type="project" value="TreeGrafter"/>
</dbReference>
<name>A0A7C5EMB5_9BACT</name>
<evidence type="ECO:0000256" key="2">
    <source>
        <dbReference type="ARBA" id="ARBA00022679"/>
    </source>
</evidence>
<sequence>MDKAFSLEEQERYTRQVILEEIGWEGQERFRSGKILVVGAGGLGSAALYYLAAAGVGHLGVVDADAVELSNLQRQILHATPDLGRRKVDSAKERLHRLNPHCRLEIFDRRLDAENISQTLAGYDLVLDCSDNFPTRFLVSDWCWQEGKTLVTAAVQEFSGHLMVVDPRRESPCYRCLLPGPPEDVISGQPLGILGAVAGVLGCLQALEALKLLLGRVSELTGKLLTFDGLRGRFQVVARAKDPDCILCGSRTRTKTAGKP</sequence>
<evidence type="ECO:0000256" key="6">
    <source>
        <dbReference type="ARBA" id="ARBA00055169"/>
    </source>
</evidence>
<evidence type="ECO:0000256" key="3">
    <source>
        <dbReference type="ARBA" id="ARBA00022741"/>
    </source>
</evidence>
<proteinExistence type="inferred from homology"/>
<evidence type="ECO:0000256" key="11">
    <source>
        <dbReference type="ARBA" id="ARBA00075328"/>
    </source>
</evidence>
<dbReference type="SUPFAM" id="SSF69572">
    <property type="entry name" value="Activating enzymes of the ubiquitin-like proteins"/>
    <property type="match status" value="1"/>
</dbReference>
<evidence type="ECO:0000256" key="8">
    <source>
        <dbReference type="ARBA" id="ARBA00066884"/>
    </source>
</evidence>
<dbReference type="GO" id="GO:0008146">
    <property type="term" value="F:sulfotransferase activity"/>
    <property type="evidence" value="ECO:0007669"/>
    <property type="project" value="TreeGrafter"/>
</dbReference>
<evidence type="ECO:0000256" key="7">
    <source>
        <dbReference type="ARBA" id="ARBA00063809"/>
    </source>
</evidence>
<comment type="caution">
    <text evidence="14">The sequence shown here is derived from an EMBL/GenBank/DDBJ whole genome shotgun (WGS) entry which is preliminary data.</text>
</comment>
<evidence type="ECO:0000256" key="10">
    <source>
        <dbReference type="ARBA" id="ARBA00075110"/>
    </source>
</evidence>
<dbReference type="InterPro" id="IPR045886">
    <property type="entry name" value="ThiF/MoeB/HesA"/>
</dbReference>
<comment type="similarity">
    <text evidence="1">Belongs to the HesA/MoeB/ThiF family.</text>
</comment>
<dbReference type="Gene3D" id="3.40.50.720">
    <property type="entry name" value="NAD(P)-binding Rossmann-like Domain"/>
    <property type="match status" value="1"/>
</dbReference>
<accession>A0A7C5EMB5</accession>
<dbReference type="CDD" id="cd00757">
    <property type="entry name" value="ThiF_MoeB_HesA_family"/>
    <property type="match status" value="1"/>
</dbReference>
<dbReference type="InterPro" id="IPR035985">
    <property type="entry name" value="Ubiquitin-activating_enz"/>
</dbReference>
<feature type="domain" description="THIF-type NAD/FAD binding fold" evidence="13">
    <location>
        <begin position="13"/>
        <end position="245"/>
    </location>
</feature>
<dbReference type="InterPro" id="IPR000594">
    <property type="entry name" value="ThiF_NAD_FAD-bd"/>
</dbReference>
<dbReference type="EMBL" id="DTKJ01000046">
    <property type="protein sequence ID" value="HGZ11897.1"/>
    <property type="molecule type" value="Genomic_DNA"/>
</dbReference>
<keyword evidence="4" id="KW-0067">ATP-binding</keyword>
<evidence type="ECO:0000256" key="4">
    <source>
        <dbReference type="ARBA" id="ARBA00022840"/>
    </source>
</evidence>